<protein>
    <submittedName>
        <fullName evidence="1">Uncharacterized protein</fullName>
    </submittedName>
</protein>
<dbReference type="RefSeq" id="WP_081069765.1">
    <property type="nucleotide sequence ID" value="NZ_CABVPM010000006.1"/>
</dbReference>
<accession>A0A6L3N742</accession>
<reference evidence="1 2" key="1">
    <citation type="submission" date="2019-09" db="EMBL/GenBank/DDBJ databases">
        <title>Draft genome sequences of 48 bacterial type strains from the CCUG.</title>
        <authorList>
            <person name="Tunovic T."/>
            <person name="Pineiro-Iglesias B."/>
            <person name="Unosson C."/>
            <person name="Inganas E."/>
            <person name="Ohlen M."/>
            <person name="Cardew S."/>
            <person name="Jensie-Markopoulos S."/>
            <person name="Salva-Serra F."/>
            <person name="Jaen-Luchoro D."/>
            <person name="Karlsson R."/>
            <person name="Svensson-Stadler L."/>
            <person name="Chun J."/>
            <person name="Moore E."/>
        </authorList>
    </citation>
    <scope>NUCLEOTIDE SEQUENCE [LARGE SCALE GENOMIC DNA]</scope>
    <source>
        <strain evidence="1 2">CCUG 65686</strain>
    </source>
</reference>
<dbReference type="EMBL" id="VZOK01000001">
    <property type="protein sequence ID" value="KAB0641671.1"/>
    <property type="molecule type" value="Genomic_DNA"/>
</dbReference>
<organism evidence="1 2">
    <name type="scientific">Burkholderia stagnalis</name>
    <dbReference type="NCBI Taxonomy" id="1503054"/>
    <lineage>
        <taxon>Bacteria</taxon>
        <taxon>Pseudomonadati</taxon>
        <taxon>Pseudomonadota</taxon>
        <taxon>Betaproteobacteria</taxon>
        <taxon>Burkholderiales</taxon>
        <taxon>Burkholderiaceae</taxon>
        <taxon>Burkholderia</taxon>
        <taxon>Burkholderia cepacia complex</taxon>
    </lineage>
</organism>
<gene>
    <name evidence="1" type="ORF">F7R25_01050</name>
</gene>
<dbReference type="Proteomes" id="UP000473470">
    <property type="component" value="Unassembled WGS sequence"/>
</dbReference>
<evidence type="ECO:0000313" key="2">
    <source>
        <dbReference type="Proteomes" id="UP000473470"/>
    </source>
</evidence>
<sequence length="352" mass="39753">MKWGDSKRDFDTILAVWPTYNPVFDAWVMEELVDNGELPPKWRDRRVPTEAGHVRLDVYLVKEAAHGSAAVLNAQFAAELQNRCGNEMVRQSLQLKVSKSLQAKERLADEESLMLSEAKRRHQSSPRPAASELVLDEASEIYRAELAAQLNEMPYLPVVLLGEHGRRVIVYRTPDGNWTKPYYVSKRSATEALRARIACGFGLNYRMHWGKAKANIRQILLPRANQLLQLASVQRMLADALARGERVLVCNGIVFWYEDDGTVGWQVKQTADTTDSEGATLWETGTILSKNHGRLVILPYIKEDGERVQGHTRNAPNDGLAKPRHPSQYVNIPFKKLQGDLMIGLLGELPYE</sequence>
<dbReference type="AlphaFoldDB" id="A0A6L3N742"/>
<comment type="caution">
    <text evidence="1">The sequence shown here is derived from an EMBL/GenBank/DDBJ whole genome shotgun (WGS) entry which is preliminary data.</text>
</comment>
<name>A0A6L3N742_9BURK</name>
<evidence type="ECO:0000313" key="1">
    <source>
        <dbReference type="EMBL" id="KAB0641671.1"/>
    </source>
</evidence>
<proteinExistence type="predicted"/>